<dbReference type="InterPro" id="IPR014718">
    <property type="entry name" value="GH-type_carb-bd"/>
</dbReference>
<evidence type="ECO:0000259" key="1">
    <source>
        <dbReference type="Pfam" id="PF10566"/>
    </source>
</evidence>
<dbReference type="InterPro" id="IPR029486">
    <property type="entry name" value="GH97_N"/>
</dbReference>
<dbReference type="InterPro" id="IPR019563">
    <property type="entry name" value="GH97_catalytic"/>
</dbReference>
<dbReference type="EMBL" id="UOEJ01000089">
    <property type="protein sequence ID" value="VAV97502.1"/>
    <property type="molecule type" value="Genomic_DNA"/>
</dbReference>
<dbReference type="SUPFAM" id="SSF51445">
    <property type="entry name" value="(Trans)glycosidases"/>
    <property type="match status" value="1"/>
</dbReference>
<dbReference type="InterPro" id="IPR013785">
    <property type="entry name" value="Aldolase_TIM"/>
</dbReference>
<dbReference type="InterPro" id="IPR017853">
    <property type="entry name" value="GH"/>
</dbReference>
<dbReference type="Gene3D" id="3.20.20.70">
    <property type="entry name" value="Aldolase class I"/>
    <property type="match status" value="1"/>
</dbReference>
<feature type="domain" description="Glycosyl-hydrolase 97 N-terminal" evidence="2">
    <location>
        <begin position="17"/>
        <end position="264"/>
    </location>
</feature>
<accession>A0A3B0S180</accession>
<feature type="domain" description="Glycosyl-hydrolase 97 catalytic" evidence="1">
    <location>
        <begin position="282"/>
        <end position="469"/>
    </location>
</feature>
<dbReference type="InterPro" id="IPR052720">
    <property type="entry name" value="Glycosyl_hydrolase_97"/>
</dbReference>
<dbReference type="Pfam" id="PF14508">
    <property type="entry name" value="GH97_N"/>
    <property type="match status" value="1"/>
</dbReference>
<dbReference type="GO" id="GO:0030246">
    <property type="term" value="F:carbohydrate binding"/>
    <property type="evidence" value="ECO:0007669"/>
    <property type="project" value="InterPro"/>
</dbReference>
<dbReference type="PANTHER" id="PTHR35803:SF1">
    <property type="entry name" value="GLUCAN 1,4-ALPHA-GLUCOSIDASE SUSB"/>
    <property type="match status" value="1"/>
</dbReference>
<dbReference type="Gene3D" id="2.70.98.10">
    <property type="match status" value="1"/>
</dbReference>
<proteinExistence type="predicted"/>
<gene>
    <name evidence="4" type="ORF">MNBD_ALPHA01-1186</name>
</gene>
<protein>
    <submittedName>
        <fullName evidence="4">Alpha-glucosidase</fullName>
        <ecNumber evidence="4">3.2.1.20</ecNumber>
    </submittedName>
</protein>
<dbReference type="InterPro" id="IPR029483">
    <property type="entry name" value="GH97_C"/>
</dbReference>
<evidence type="ECO:0000259" key="3">
    <source>
        <dbReference type="Pfam" id="PF14509"/>
    </source>
</evidence>
<evidence type="ECO:0000313" key="4">
    <source>
        <dbReference type="EMBL" id="VAV97502.1"/>
    </source>
</evidence>
<feature type="domain" description="Glycosyl-hydrolase 97 C-terminal oligomerisation" evidence="3">
    <location>
        <begin position="564"/>
        <end position="665"/>
    </location>
</feature>
<dbReference type="GO" id="GO:0004558">
    <property type="term" value="F:alpha-1,4-glucosidase activity"/>
    <property type="evidence" value="ECO:0007669"/>
    <property type="project" value="UniProtKB-EC"/>
</dbReference>
<evidence type="ECO:0000259" key="2">
    <source>
        <dbReference type="Pfam" id="PF14508"/>
    </source>
</evidence>
<sequence>MGYLHFTSVAGAETAEISSPGAVLKVTLSLEKQVPFYQVERLGKSVISKSALGLRFKNAPHLDGGFVLSDVQKSSFDETWTQPWGEKKDIRNNYNELRVRLTEKDGLKRSMVIIFRLYDDGIGFRYYLPRQHGLENLQIIDEMTEFHVSEPSTAWWIPAREWNRYEYLYDKTPLEDVVHAHTPLTFRTKSGLHVSIHEAALIDYAGMTIRRGRDRALQTDLTPLSDGIRAKITTPFRTPWRTLQISENAGGLITSDLILNLNEPNKLGDVSWIKPGKYVGIWWEMHLGTATWGSGPKHGATNERTKTYIDFAAEHGFIGVLVEGWNIGWDGDWYNNGDVFRFTEPYGDFDIVKLSEYARSKGVRLIGHHETSGGISNYESQLDDALDYYRGLGITSIKTGYVANGGDTTYTGADGYVRHEWHDSQFMVRHYQKVIEEAAKRKITINTHEPVKDTGLRRTYPNWITREGARGQEFNAWGEPGNSPEHTAILPFTRMLSGPMDFTPGIFDLLFEKEKPDNRIPTTLAKQLALYVVIYSPIQMAADLPENYQARMKPFQFIKDVPTDWEDTLVLNGEIGEYVTIVRKDRNSDDWFLGSLTNEQARRLEVSLDFLKDGVSYRAQIYRDGPDADFENNPYDMIIEEIRVTAKTSLALDLATSGGQAIRFTPVK</sequence>
<reference evidence="4" key="1">
    <citation type="submission" date="2018-06" db="EMBL/GenBank/DDBJ databases">
        <authorList>
            <person name="Zhirakovskaya E."/>
        </authorList>
    </citation>
    <scope>NUCLEOTIDE SEQUENCE</scope>
</reference>
<dbReference type="EC" id="3.2.1.20" evidence="4"/>
<keyword evidence="4" id="KW-0326">Glycosidase</keyword>
<dbReference type="AlphaFoldDB" id="A0A3B0S180"/>
<dbReference type="PANTHER" id="PTHR35803">
    <property type="entry name" value="GLUCAN 1,4-ALPHA-GLUCOSIDASE SUSB-RELATED"/>
    <property type="match status" value="1"/>
</dbReference>
<name>A0A3B0S180_9ZZZZ</name>
<dbReference type="Pfam" id="PF10566">
    <property type="entry name" value="Glyco_hydro_97"/>
    <property type="match status" value="1"/>
</dbReference>
<organism evidence="4">
    <name type="scientific">hydrothermal vent metagenome</name>
    <dbReference type="NCBI Taxonomy" id="652676"/>
    <lineage>
        <taxon>unclassified sequences</taxon>
        <taxon>metagenomes</taxon>
        <taxon>ecological metagenomes</taxon>
    </lineage>
</organism>
<dbReference type="Pfam" id="PF14509">
    <property type="entry name" value="GH97_C"/>
    <property type="match status" value="1"/>
</dbReference>
<keyword evidence="4" id="KW-0378">Hydrolase</keyword>